<dbReference type="GO" id="GO:0003700">
    <property type="term" value="F:DNA-binding transcription factor activity"/>
    <property type="evidence" value="ECO:0007669"/>
    <property type="project" value="TreeGrafter"/>
</dbReference>
<dbReference type="SUPFAM" id="SSF48498">
    <property type="entry name" value="Tetracyclin repressor-like, C-terminal domain"/>
    <property type="match status" value="1"/>
</dbReference>
<dbReference type="OrthoDB" id="5292901at2"/>
<evidence type="ECO:0000313" key="8">
    <source>
        <dbReference type="Proteomes" id="UP000249130"/>
    </source>
</evidence>
<dbReference type="FunFam" id="1.10.10.60:FF:000141">
    <property type="entry name" value="TetR family transcriptional regulator"/>
    <property type="match status" value="1"/>
</dbReference>
<dbReference type="InterPro" id="IPR001647">
    <property type="entry name" value="HTH_TetR"/>
</dbReference>
<dbReference type="PANTHER" id="PTHR30055:SF223">
    <property type="entry name" value="HTH-TYPE TRANSCRIPTIONAL REGULATOR UIDR"/>
    <property type="match status" value="1"/>
</dbReference>
<dbReference type="InterPro" id="IPR039536">
    <property type="entry name" value="TetR_C_Proteobacteria"/>
</dbReference>
<name>A0A327L3U6_9BRAD</name>
<gene>
    <name evidence="7" type="ORF">CH341_03015</name>
</gene>
<dbReference type="InterPro" id="IPR036271">
    <property type="entry name" value="Tet_transcr_reg_TetR-rel_C_sf"/>
</dbReference>
<proteinExistence type="predicted"/>
<dbReference type="Pfam" id="PF00440">
    <property type="entry name" value="TetR_N"/>
    <property type="match status" value="1"/>
</dbReference>
<evidence type="ECO:0000256" key="1">
    <source>
        <dbReference type="ARBA" id="ARBA00023015"/>
    </source>
</evidence>
<keyword evidence="1" id="KW-0805">Transcription regulation</keyword>
<dbReference type="SUPFAM" id="SSF46689">
    <property type="entry name" value="Homeodomain-like"/>
    <property type="match status" value="1"/>
</dbReference>
<evidence type="ECO:0000256" key="4">
    <source>
        <dbReference type="PROSITE-ProRule" id="PRU00335"/>
    </source>
</evidence>
<dbReference type="GO" id="GO:0000976">
    <property type="term" value="F:transcription cis-regulatory region binding"/>
    <property type="evidence" value="ECO:0007669"/>
    <property type="project" value="TreeGrafter"/>
</dbReference>
<dbReference type="EMBL" id="NPEX01000011">
    <property type="protein sequence ID" value="RAI45629.1"/>
    <property type="molecule type" value="Genomic_DNA"/>
</dbReference>
<evidence type="ECO:0000256" key="3">
    <source>
        <dbReference type="ARBA" id="ARBA00023163"/>
    </source>
</evidence>
<evidence type="ECO:0000256" key="5">
    <source>
        <dbReference type="SAM" id="MobiDB-lite"/>
    </source>
</evidence>
<keyword evidence="3" id="KW-0804">Transcription</keyword>
<dbReference type="AlphaFoldDB" id="A0A327L3U6"/>
<dbReference type="Proteomes" id="UP000249130">
    <property type="component" value="Unassembled WGS sequence"/>
</dbReference>
<dbReference type="PRINTS" id="PR00455">
    <property type="entry name" value="HTHTETR"/>
</dbReference>
<sequence length="263" mass="28925">MRLELGNYQVYIIAEPAASTSRASAAFTLEALDRMSVNGTLMKPRTSPSLPKKAGARGRGRPKVVDDATQRARIVAAARDVFLQGGYDATTMDAVAHRAGVSKKTLYQLFDGKDALFAAIVAAHRDLMLNVPEGVDERPLEEALASIFRLDLDEESERDRTALLRLMMMEVPQRPDLARVVFRHGPEESRAILARWLAGQAARGRVAITDPEQAAGLLMHMIFAPIGFDEGGPRFPALDERRAHATAAFRIFLHGVVPQRSRD</sequence>
<keyword evidence="8" id="KW-1185">Reference proteome</keyword>
<dbReference type="PROSITE" id="PS50977">
    <property type="entry name" value="HTH_TETR_2"/>
    <property type="match status" value="1"/>
</dbReference>
<feature type="DNA-binding region" description="H-T-H motif" evidence="4">
    <location>
        <begin position="91"/>
        <end position="110"/>
    </location>
</feature>
<accession>A0A327L3U6</accession>
<dbReference type="InterPro" id="IPR009057">
    <property type="entry name" value="Homeodomain-like_sf"/>
</dbReference>
<reference evidence="7 8" key="1">
    <citation type="submission" date="2017-07" db="EMBL/GenBank/DDBJ databases">
        <title>Draft Genome Sequences of Select Purple Nonsulfur Bacteria.</title>
        <authorList>
            <person name="Lasarre B."/>
            <person name="Mckinlay J.B."/>
        </authorList>
    </citation>
    <scope>NUCLEOTIDE SEQUENCE [LARGE SCALE GENOMIC DNA]</scope>
    <source>
        <strain evidence="7 8">DSM 5909</strain>
    </source>
</reference>
<evidence type="ECO:0000256" key="2">
    <source>
        <dbReference type="ARBA" id="ARBA00023125"/>
    </source>
</evidence>
<protein>
    <recommendedName>
        <fullName evidence="6">HTH tetR-type domain-containing protein</fullName>
    </recommendedName>
</protein>
<dbReference type="PANTHER" id="PTHR30055">
    <property type="entry name" value="HTH-TYPE TRANSCRIPTIONAL REGULATOR RUTR"/>
    <property type="match status" value="1"/>
</dbReference>
<feature type="region of interest" description="Disordered" evidence="5">
    <location>
        <begin position="40"/>
        <end position="63"/>
    </location>
</feature>
<organism evidence="7 8">
    <name type="scientific">Rhodoplanes roseus</name>
    <dbReference type="NCBI Taxonomy" id="29409"/>
    <lineage>
        <taxon>Bacteria</taxon>
        <taxon>Pseudomonadati</taxon>
        <taxon>Pseudomonadota</taxon>
        <taxon>Alphaproteobacteria</taxon>
        <taxon>Hyphomicrobiales</taxon>
        <taxon>Nitrobacteraceae</taxon>
        <taxon>Rhodoplanes</taxon>
    </lineage>
</organism>
<evidence type="ECO:0000313" key="7">
    <source>
        <dbReference type="EMBL" id="RAI45629.1"/>
    </source>
</evidence>
<dbReference type="Pfam" id="PF14246">
    <property type="entry name" value="TetR_C_7"/>
    <property type="match status" value="1"/>
</dbReference>
<keyword evidence="2 4" id="KW-0238">DNA-binding</keyword>
<dbReference type="InterPro" id="IPR050109">
    <property type="entry name" value="HTH-type_TetR-like_transc_reg"/>
</dbReference>
<dbReference type="Gene3D" id="1.10.357.10">
    <property type="entry name" value="Tetracycline Repressor, domain 2"/>
    <property type="match status" value="1"/>
</dbReference>
<evidence type="ECO:0000259" key="6">
    <source>
        <dbReference type="PROSITE" id="PS50977"/>
    </source>
</evidence>
<comment type="caution">
    <text evidence="7">The sequence shown here is derived from an EMBL/GenBank/DDBJ whole genome shotgun (WGS) entry which is preliminary data.</text>
</comment>
<feature type="domain" description="HTH tetR-type" evidence="6">
    <location>
        <begin position="68"/>
        <end position="128"/>
    </location>
</feature>